<dbReference type="SUPFAM" id="SSF57850">
    <property type="entry name" value="RING/U-box"/>
    <property type="match status" value="1"/>
</dbReference>
<dbReference type="EMBL" id="QGKV02002055">
    <property type="protein sequence ID" value="KAF3498144.1"/>
    <property type="molecule type" value="Genomic_DNA"/>
</dbReference>
<dbReference type="Proteomes" id="UP000266723">
    <property type="component" value="Unassembled WGS sequence"/>
</dbReference>
<keyword evidence="1" id="KW-0862">Zinc</keyword>
<reference evidence="4 5" key="1">
    <citation type="journal article" date="2020" name="BMC Genomics">
        <title>Intraspecific diversification of the crop wild relative Brassica cretica Lam. using demographic model selection.</title>
        <authorList>
            <person name="Kioukis A."/>
            <person name="Michalopoulou V.A."/>
            <person name="Briers L."/>
            <person name="Pirintsos S."/>
            <person name="Studholme D.J."/>
            <person name="Pavlidis P."/>
            <person name="Sarris P.F."/>
        </authorList>
    </citation>
    <scope>NUCLEOTIDE SEQUENCE [LARGE SCALE GENOMIC DNA]</scope>
    <source>
        <strain evidence="5">cv. PFS-1207/04</strain>
    </source>
</reference>
<comment type="caution">
    <text evidence="4">The sequence shown here is derived from an EMBL/GenBank/DDBJ whole genome shotgun (WGS) entry which is preliminary data.</text>
</comment>
<organism evidence="4 5">
    <name type="scientific">Brassica cretica</name>
    <name type="common">Mustard</name>
    <dbReference type="NCBI Taxonomy" id="69181"/>
    <lineage>
        <taxon>Eukaryota</taxon>
        <taxon>Viridiplantae</taxon>
        <taxon>Streptophyta</taxon>
        <taxon>Embryophyta</taxon>
        <taxon>Tracheophyta</taxon>
        <taxon>Spermatophyta</taxon>
        <taxon>Magnoliopsida</taxon>
        <taxon>eudicotyledons</taxon>
        <taxon>Gunneridae</taxon>
        <taxon>Pentapetalae</taxon>
        <taxon>rosids</taxon>
        <taxon>malvids</taxon>
        <taxon>Brassicales</taxon>
        <taxon>Brassicaceae</taxon>
        <taxon>Brassiceae</taxon>
        <taxon>Brassica</taxon>
    </lineage>
</organism>
<keyword evidence="2" id="KW-0472">Membrane</keyword>
<dbReference type="Pfam" id="PF13920">
    <property type="entry name" value="zf-C3HC4_3"/>
    <property type="match status" value="1"/>
</dbReference>
<dbReference type="PANTHER" id="PTHR46859">
    <property type="entry name" value="TRANSMEMBRANE FRAGILE-X-F-ASSOCIATED PROTEIN"/>
    <property type="match status" value="1"/>
</dbReference>
<feature type="transmembrane region" description="Helical" evidence="2">
    <location>
        <begin position="36"/>
        <end position="53"/>
    </location>
</feature>
<keyword evidence="1" id="KW-0479">Metal-binding</keyword>
<accession>A0ABQ7AKC6</accession>
<sequence length="406" mass="45945">MSWRRVLKSIQALAAHTLLFSFTLLLVLKLDHTVSSSWWTVFLPLWAFHAVVARGRFSLPAPVAPRNRHWAPCHAVVATPLLVAFELLLCIYLETSYGSWPPAVSLKIASLPLLAFEVTILIDNLRFAECFAFLVSTKWSNPVIHRNSRARETGSSSTAVRYLDWNSGLVVAPEEDRLQDRMCCGLQDIGGHMLKIPVIVFQVVLCMHLEGTPERAKDISIPVLFSPLFLLQGLGVLFAASKLTEKIVVLLRGEAGPGLYFRFSSRAHDCLGFLHHGSRLLGWWSIDEGSREEQARLYMDGESGYNTFSGHPPEIVKKMPKEDLAEEVWRLQAALGEQTEITKFSQQEYERLQNEKVLCRVCFEKEISLVLLPCRHRVLCRICSDKCTKCPICRIAIEERLPVYDV</sequence>
<keyword evidence="2" id="KW-1133">Transmembrane helix</keyword>
<dbReference type="InterPro" id="IPR013083">
    <property type="entry name" value="Znf_RING/FYVE/PHD"/>
</dbReference>
<protein>
    <recommendedName>
        <fullName evidence="3">RING-type domain-containing protein</fullName>
    </recommendedName>
</protein>
<dbReference type="Pfam" id="PF10269">
    <property type="entry name" value="Tmemb_185A"/>
    <property type="match status" value="2"/>
</dbReference>
<dbReference type="SMART" id="SM00184">
    <property type="entry name" value="RING"/>
    <property type="match status" value="1"/>
</dbReference>
<dbReference type="PANTHER" id="PTHR46859:SF3">
    <property type="entry name" value="RING-TYPE DOMAIN-CONTAINING PROTEIN"/>
    <property type="match status" value="1"/>
</dbReference>
<evidence type="ECO:0000313" key="5">
    <source>
        <dbReference type="Proteomes" id="UP000266723"/>
    </source>
</evidence>
<feature type="transmembrane region" description="Helical" evidence="2">
    <location>
        <begin position="12"/>
        <end position="30"/>
    </location>
</feature>
<dbReference type="InterPro" id="IPR019396">
    <property type="entry name" value="TM_Fragile-X-F-assoc"/>
</dbReference>
<evidence type="ECO:0000313" key="4">
    <source>
        <dbReference type="EMBL" id="KAF3498144.1"/>
    </source>
</evidence>
<keyword evidence="1" id="KW-0863">Zinc-finger</keyword>
<evidence type="ECO:0000256" key="1">
    <source>
        <dbReference type="PROSITE-ProRule" id="PRU00175"/>
    </source>
</evidence>
<proteinExistence type="predicted"/>
<dbReference type="InterPro" id="IPR001841">
    <property type="entry name" value="Znf_RING"/>
</dbReference>
<evidence type="ECO:0000259" key="3">
    <source>
        <dbReference type="PROSITE" id="PS50089"/>
    </source>
</evidence>
<dbReference type="PROSITE" id="PS50089">
    <property type="entry name" value="ZF_RING_2"/>
    <property type="match status" value="1"/>
</dbReference>
<keyword evidence="5" id="KW-1185">Reference proteome</keyword>
<dbReference type="Gene3D" id="3.30.40.10">
    <property type="entry name" value="Zinc/RING finger domain, C3HC4 (zinc finger)"/>
    <property type="match status" value="1"/>
</dbReference>
<keyword evidence="2" id="KW-0812">Transmembrane</keyword>
<feature type="domain" description="RING-type" evidence="3">
    <location>
        <begin position="359"/>
        <end position="394"/>
    </location>
</feature>
<name>A0ABQ7AKC6_BRACR</name>
<evidence type="ECO:0000256" key="2">
    <source>
        <dbReference type="SAM" id="Phobius"/>
    </source>
</evidence>
<gene>
    <name evidence="4" type="ORF">DY000_02057447</name>
</gene>